<feature type="domain" description="RCK C-terminal" evidence="4">
    <location>
        <begin position="245"/>
        <end position="331"/>
    </location>
</feature>
<dbReference type="InterPro" id="IPR036291">
    <property type="entry name" value="NAD(P)-bd_dom_sf"/>
</dbReference>
<dbReference type="InterPro" id="IPR003148">
    <property type="entry name" value="RCK_N"/>
</dbReference>
<dbReference type="GO" id="GO:0008324">
    <property type="term" value="F:monoatomic cation transmembrane transporter activity"/>
    <property type="evidence" value="ECO:0007669"/>
    <property type="project" value="InterPro"/>
</dbReference>
<dbReference type="GO" id="GO:0005886">
    <property type="term" value="C:plasma membrane"/>
    <property type="evidence" value="ECO:0007669"/>
    <property type="project" value="UniProtKB-SubCell"/>
</dbReference>
<feature type="domain" description="RCK N-terminal" evidence="3">
    <location>
        <begin position="106"/>
        <end position="222"/>
    </location>
</feature>
<evidence type="ECO:0000313" key="6">
    <source>
        <dbReference type="Proteomes" id="UP000006427"/>
    </source>
</evidence>
<dbReference type="GO" id="GO:0006813">
    <property type="term" value="P:potassium ion transport"/>
    <property type="evidence" value="ECO:0007669"/>
    <property type="project" value="InterPro"/>
</dbReference>
<protein>
    <submittedName>
        <fullName evidence="5">TrkA-N domain protein</fullName>
    </submittedName>
</protein>
<dbReference type="Pfam" id="PF02080">
    <property type="entry name" value="TrkA_C"/>
    <property type="match status" value="1"/>
</dbReference>
<sequence length="334" mass="36072">MKIQRQSRYLLGWISGVTLTGILGMRFFLGLSWVDSIFYTATTVSTVGYGAPPGVDDSDKLFLAILIAASLGTVGYAIGIVSQNFFTMHIRASLGKGHDRRIKRMDNHWIICGLGRYGRQVAAMLRHEEVPFSVIESKEEVVVEARDQGYLMVQGDASEEDALLNAGVERAKGLIVTLDSDAQTVYVALTARALNRDIHIVARASDTKSVSVLTKAGVNRVVNPVIAGSASLVRASLKPSVADLLDLVVMSRKLDLDFSTVTVEKGSSLAGKTLMELDFRNAYDVTVLAILGADDAPVYNPTGGQTIRGGDKIMVFGERHRIASLREALGKLAT</sequence>
<feature type="transmembrane region" description="Helical" evidence="2">
    <location>
        <begin position="9"/>
        <end position="29"/>
    </location>
</feature>
<dbReference type="Proteomes" id="UP000006427">
    <property type="component" value="Unassembled WGS sequence"/>
</dbReference>
<dbReference type="SUPFAM" id="SSF81324">
    <property type="entry name" value="Voltage-gated potassium channels"/>
    <property type="match status" value="1"/>
</dbReference>
<dbReference type="InterPro" id="IPR006037">
    <property type="entry name" value="RCK_C"/>
</dbReference>
<dbReference type="PANTHER" id="PTHR43833">
    <property type="entry name" value="POTASSIUM CHANNEL PROTEIN 2-RELATED-RELATED"/>
    <property type="match status" value="1"/>
</dbReference>
<evidence type="ECO:0000259" key="3">
    <source>
        <dbReference type="PROSITE" id="PS51201"/>
    </source>
</evidence>
<dbReference type="SUPFAM" id="SSF51735">
    <property type="entry name" value="NAD(P)-binding Rossmann-fold domains"/>
    <property type="match status" value="1"/>
</dbReference>
<dbReference type="eggNOG" id="COG1226">
    <property type="taxonomic scope" value="Bacteria"/>
</dbReference>
<dbReference type="InterPro" id="IPR050721">
    <property type="entry name" value="Trk_Ktr_HKT_K-transport"/>
</dbReference>
<evidence type="ECO:0000259" key="4">
    <source>
        <dbReference type="PROSITE" id="PS51202"/>
    </source>
</evidence>
<keyword evidence="2" id="KW-1133">Transmembrane helix</keyword>
<name>D2Z7E7_9BACT</name>
<dbReference type="AlphaFoldDB" id="D2Z7E7"/>
<dbReference type="EMBL" id="ABTR02000001">
    <property type="protein sequence ID" value="EFC91394.1"/>
    <property type="molecule type" value="Genomic_DNA"/>
</dbReference>
<dbReference type="Gene3D" id="3.40.50.720">
    <property type="entry name" value="NAD(P)-binding Rossmann-like Domain"/>
    <property type="match status" value="1"/>
</dbReference>
<dbReference type="RefSeq" id="WP_005660778.1">
    <property type="nucleotide sequence ID" value="NZ_ABTR02000001.1"/>
</dbReference>
<dbReference type="Gene3D" id="3.30.70.1450">
    <property type="entry name" value="Regulator of K+ conductance, C-terminal domain"/>
    <property type="match status" value="1"/>
</dbReference>
<comment type="subcellular location">
    <subcellularLocation>
        <location evidence="1">Cell membrane</location>
        <topology evidence="1">Multi-pass membrane protein</topology>
    </subcellularLocation>
</comment>
<keyword evidence="2" id="KW-0812">Transmembrane</keyword>
<dbReference type="STRING" id="469381.Dpep_1368"/>
<organism evidence="5 6">
    <name type="scientific">Dethiosulfovibrio peptidovorans DSM 11002</name>
    <dbReference type="NCBI Taxonomy" id="469381"/>
    <lineage>
        <taxon>Bacteria</taxon>
        <taxon>Thermotogati</taxon>
        <taxon>Synergistota</taxon>
        <taxon>Synergistia</taxon>
        <taxon>Synergistales</taxon>
        <taxon>Dethiosulfovibrionaceae</taxon>
        <taxon>Dethiosulfovibrio</taxon>
    </lineage>
</organism>
<dbReference type="InterPro" id="IPR013099">
    <property type="entry name" value="K_chnl_dom"/>
</dbReference>
<evidence type="ECO:0000256" key="2">
    <source>
        <dbReference type="SAM" id="Phobius"/>
    </source>
</evidence>
<dbReference type="Pfam" id="PF07885">
    <property type="entry name" value="Ion_trans_2"/>
    <property type="match status" value="1"/>
</dbReference>
<reference evidence="5 6" key="1">
    <citation type="journal article" date="2010" name="Stand. Genomic Sci.">
        <title>Permanent draft genome sequence of Dethiosulfovibrio peptidovorans type strain (SEBR 4207).</title>
        <authorList>
            <person name="Labutti K."/>
            <person name="Mayilraj S."/>
            <person name="Clum A."/>
            <person name="Lucas S."/>
            <person name="Glavina Del Rio T."/>
            <person name="Nolan M."/>
            <person name="Tice H."/>
            <person name="Cheng J.F."/>
            <person name="Pitluck S."/>
            <person name="Liolios K."/>
            <person name="Ivanova N."/>
            <person name="Mavromatis K."/>
            <person name="Mikhailova N."/>
            <person name="Pati A."/>
            <person name="Goodwin L."/>
            <person name="Chen A."/>
            <person name="Palaniappan K."/>
            <person name="Land M."/>
            <person name="Hauser L."/>
            <person name="Chang Y.J."/>
            <person name="Jeffries C.D."/>
            <person name="Rohde M."/>
            <person name="Spring S."/>
            <person name="Goker M."/>
            <person name="Woyke T."/>
            <person name="Bristow J."/>
            <person name="Eisen J.A."/>
            <person name="Markowitz V."/>
            <person name="Hugenholtz P."/>
            <person name="Kyrpides N.C."/>
            <person name="Klenk H.P."/>
            <person name="Lapidus A."/>
        </authorList>
    </citation>
    <scope>NUCLEOTIDE SEQUENCE [LARGE SCALE GENOMIC DNA]</scope>
    <source>
        <strain evidence="5 6">DSM 11002</strain>
    </source>
</reference>
<keyword evidence="2" id="KW-0472">Membrane</keyword>
<dbReference type="Gene3D" id="1.10.287.70">
    <property type="match status" value="1"/>
</dbReference>
<accession>D2Z7E7</accession>
<dbReference type="PaxDb" id="469381-Dpep_1368"/>
<dbReference type="Pfam" id="PF02254">
    <property type="entry name" value="TrkA_N"/>
    <property type="match status" value="1"/>
</dbReference>
<dbReference type="PROSITE" id="PS51202">
    <property type="entry name" value="RCK_C"/>
    <property type="match status" value="1"/>
</dbReference>
<dbReference type="PROSITE" id="PS51201">
    <property type="entry name" value="RCK_N"/>
    <property type="match status" value="1"/>
</dbReference>
<keyword evidence="6" id="KW-1185">Reference proteome</keyword>
<dbReference type="SUPFAM" id="SSF116726">
    <property type="entry name" value="TrkA C-terminal domain-like"/>
    <property type="match status" value="1"/>
</dbReference>
<evidence type="ECO:0000256" key="1">
    <source>
        <dbReference type="ARBA" id="ARBA00004651"/>
    </source>
</evidence>
<dbReference type="PANTHER" id="PTHR43833:SF9">
    <property type="entry name" value="POTASSIUM CHANNEL PROTEIN YUGO-RELATED"/>
    <property type="match status" value="1"/>
</dbReference>
<feature type="transmembrane region" description="Helical" evidence="2">
    <location>
        <begin position="61"/>
        <end position="81"/>
    </location>
</feature>
<gene>
    <name evidence="5" type="ORF">Dpep_1368</name>
</gene>
<proteinExistence type="predicted"/>
<dbReference type="InterPro" id="IPR036721">
    <property type="entry name" value="RCK_C_sf"/>
</dbReference>
<comment type="caution">
    <text evidence="5">The sequence shown here is derived from an EMBL/GenBank/DDBJ whole genome shotgun (WGS) entry which is preliminary data.</text>
</comment>
<evidence type="ECO:0000313" key="5">
    <source>
        <dbReference type="EMBL" id="EFC91394.1"/>
    </source>
</evidence>